<dbReference type="PANTHER" id="PTHR28004:SF2">
    <property type="entry name" value="D-SERINE DEHYDRATASE"/>
    <property type="match status" value="1"/>
</dbReference>
<dbReference type="SUPFAM" id="SSF51419">
    <property type="entry name" value="PLP-binding barrel"/>
    <property type="match status" value="1"/>
</dbReference>
<evidence type="ECO:0000313" key="2">
    <source>
        <dbReference type="EMBL" id="GAA4388235.1"/>
    </source>
</evidence>
<dbReference type="PANTHER" id="PTHR28004">
    <property type="entry name" value="ZGC:162816-RELATED"/>
    <property type="match status" value="1"/>
</dbReference>
<evidence type="ECO:0000256" key="1">
    <source>
        <dbReference type="SAM" id="MobiDB-lite"/>
    </source>
</evidence>
<reference evidence="3" key="1">
    <citation type="journal article" date="2019" name="Int. J. Syst. Evol. Microbiol.">
        <title>The Global Catalogue of Microorganisms (GCM) 10K type strain sequencing project: providing services to taxonomists for standard genome sequencing and annotation.</title>
        <authorList>
            <consortium name="The Broad Institute Genomics Platform"/>
            <consortium name="The Broad Institute Genome Sequencing Center for Infectious Disease"/>
            <person name="Wu L."/>
            <person name="Ma J."/>
        </authorList>
    </citation>
    <scope>NUCLEOTIDE SEQUENCE [LARGE SCALE GENOMIC DNA]</scope>
    <source>
        <strain evidence="3">JCM 17688</strain>
    </source>
</reference>
<evidence type="ECO:0000313" key="3">
    <source>
        <dbReference type="Proteomes" id="UP001500635"/>
    </source>
</evidence>
<dbReference type="EMBL" id="BAABFR010000015">
    <property type="protein sequence ID" value="GAA4388235.1"/>
    <property type="molecule type" value="Genomic_DNA"/>
</dbReference>
<protein>
    <submittedName>
        <fullName evidence="2">Amino acid deaminase/aldolase</fullName>
    </submittedName>
</protein>
<name>A0ABP8JBM4_9ACTN</name>
<dbReference type="InterPro" id="IPR051466">
    <property type="entry name" value="D-amino_acid_metab_enzyme"/>
</dbReference>
<keyword evidence="3" id="KW-1185">Reference proteome</keyword>
<dbReference type="InterPro" id="IPR029066">
    <property type="entry name" value="PLP-binding_barrel"/>
</dbReference>
<proteinExistence type="predicted"/>
<sequence length="426" mass="44796">MGAIDLSPVPSLGERAGGERRWETDPEAYWATIDAATTGLDAPVLAADLDALRFNTEQLLRRAGGKPIRVASKSLRSRPVLDALLAVDGYAGVLAYDVAEAHWLAVSTPERPGCPDVLVAYPSADLGAIAALAADPEAAARVTLMIDDAAQLDLIDAAVPPSRRPDLRVCLDIDASYRAPALGFMGVRRSPVRTRAEASVLAVTIGGRRGFTLVGVMTYDAQIAGVGDRSLHRPGAAAIVRAMQGASWDELVARRGEILTDLRRIADLEFVNGGGTGSLERNAADPNVTDIAAGSGLYGPTLFDDYSHFTPAPAMGFGLAVTRRPAPDTITCHGGGWIASGPAGSGRVPTPVWPAGLHLLGREGAGEVQTPLHGDRARRIPLGDRVWFRHAKAGEPCEHVNEFVIAKDGGVEATAVTYRGEGKAFL</sequence>
<gene>
    <name evidence="2" type="ORF">GCM10023147_13590</name>
</gene>
<dbReference type="Gene3D" id="3.20.20.10">
    <property type="entry name" value="Alanine racemase"/>
    <property type="match status" value="1"/>
</dbReference>
<comment type="caution">
    <text evidence="2">The sequence shown here is derived from an EMBL/GenBank/DDBJ whole genome shotgun (WGS) entry which is preliminary data.</text>
</comment>
<feature type="region of interest" description="Disordered" evidence="1">
    <location>
        <begin position="1"/>
        <end position="21"/>
    </location>
</feature>
<organism evidence="2 3">
    <name type="scientific">Tsukamurella soli</name>
    <dbReference type="NCBI Taxonomy" id="644556"/>
    <lineage>
        <taxon>Bacteria</taxon>
        <taxon>Bacillati</taxon>
        <taxon>Actinomycetota</taxon>
        <taxon>Actinomycetes</taxon>
        <taxon>Mycobacteriales</taxon>
        <taxon>Tsukamurellaceae</taxon>
        <taxon>Tsukamurella</taxon>
    </lineage>
</organism>
<dbReference type="Proteomes" id="UP001500635">
    <property type="component" value="Unassembled WGS sequence"/>
</dbReference>
<accession>A0ABP8JBM4</accession>